<dbReference type="InterPro" id="IPR027417">
    <property type="entry name" value="P-loop_NTPase"/>
</dbReference>
<accession>A0A1M4ZYC4</accession>
<keyword evidence="14" id="KW-0829">Tyrosine-protein kinase</keyword>
<keyword evidence="9" id="KW-0547">Nucleotide-binding</keyword>
<dbReference type="NCBIfam" id="TIGR01007">
    <property type="entry name" value="eps_fam"/>
    <property type="match status" value="1"/>
</dbReference>
<dbReference type="InterPro" id="IPR025669">
    <property type="entry name" value="AAA_dom"/>
</dbReference>
<evidence type="ECO:0000256" key="1">
    <source>
        <dbReference type="ARBA" id="ARBA00004429"/>
    </source>
</evidence>
<evidence type="ECO:0000256" key="13">
    <source>
        <dbReference type="ARBA" id="ARBA00023136"/>
    </source>
</evidence>
<keyword evidence="16" id="KW-0175">Coiled coil</keyword>
<feature type="compositionally biased region" description="Basic and acidic residues" evidence="17">
    <location>
        <begin position="809"/>
        <end position="819"/>
    </location>
</feature>
<dbReference type="GO" id="GO:0004715">
    <property type="term" value="F:non-membrane spanning protein tyrosine kinase activity"/>
    <property type="evidence" value="ECO:0007669"/>
    <property type="project" value="UniProtKB-EC"/>
</dbReference>
<organism evidence="22 23">
    <name type="scientific">Microbulbifer donghaiensis</name>
    <dbReference type="NCBI Taxonomy" id="494016"/>
    <lineage>
        <taxon>Bacteria</taxon>
        <taxon>Pseudomonadati</taxon>
        <taxon>Pseudomonadota</taxon>
        <taxon>Gammaproteobacteria</taxon>
        <taxon>Cellvibrionales</taxon>
        <taxon>Microbulbiferaceae</taxon>
        <taxon>Microbulbifer</taxon>
    </lineage>
</organism>
<evidence type="ECO:0000256" key="2">
    <source>
        <dbReference type="ARBA" id="ARBA00007316"/>
    </source>
</evidence>
<keyword evidence="7" id="KW-0808">Transferase</keyword>
<sequence length="836" mass="91602">MALEMYDESDFDLRKYLQILSRHKWKVCLSGMIAGALALGFVVNLPDKYEASATISFDTGRANVVAIDEVYEGGNKNWEYLQTQVELIKSRQIIDKVITDLNLEMHPEFNPDLAKAQGSAELQPGSLGSNAFSEDGASTSSNGSAGFPSSINGTEAGDLPHANSITITEDLSSFEQELNNTEAAVDQQVPLESRAQGNTQRSTNKQALMKSADRPNVLKVIKSNLKVENISNTQLITVGYESGSPELSATVANAVASAYMDRLQNTENEIQNRANSWLSEKLANLRETLEGSEAKLFEFRQRENLVDMEGVRGLAAKELTDATAHLMEARRDLQRVANTREQIHSNINNPDVLGAMPAFQASTVIQGIKKQEAEARLKASELALRYGPKHPKMVAAKSELQAVTQGLNSELKQLVTGIDGEYQVALANEGAAEREFEKSKAEYQRVTEKDAQHEELQRQVEINRGLYNTFLTRLKETNQTSGLNSDLARIADPAVVPRDPIERKVKLIVALAIVLGLGVGVLIVLFIEFVYDGVKSSEDVDRGLGQNLFGVVPAMRAKSNGMLDLRTYFDAEKYNFIEAVRTLRTSLVLYHLESSGRVISVTSSVPEEGKTTVAINLGFSLAQIENVLLIDGDLRRPSIAKAFGLANSHPGLTDLIAENKTLEECIFHDKESGLDIMPAGTTPPDAQKVIGSVSFANSIKVLASLYDRIIIDTPPVRAVSDALLIGKLVDSRLYVIKANSTSKRWIRKGISRFSKSGLDVDGVVVNQIDASISDESFDYYSDQYGYGYTAVTEDVEAVNDLEQSEVVEVSDKGEGHPEDIEQSEASESDKQKLDVV</sequence>
<comment type="similarity">
    <text evidence="3">Belongs to the etk/wzc family.</text>
</comment>
<dbReference type="AlphaFoldDB" id="A0A1M4ZYC4"/>
<proteinExistence type="inferred from homology"/>
<dbReference type="PANTHER" id="PTHR32309:SF13">
    <property type="entry name" value="FERRIC ENTEROBACTIN TRANSPORT PROTEIN FEPE"/>
    <property type="match status" value="1"/>
</dbReference>
<evidence type="ECO:0000256" key="12">
    <source>
        <dbReference type="ARBA" id="ARBA00022989"/>
    </source>
</evidence>
<keyword evidence="5" id="KW-1003">Cell membrane</keyword>
<dbReference type="InterPro" id="IPR032807">
    <property type="entry name" value="GNVR"/>
</dbReference>
<evidence type="ECO:0000256" key="6">
    <source>
        <dbReference type="ARBA" id="ARBA00022519"/>
    </source>
</evidence>
<evidence type="ECO:0000256" key="16">
    <source>
        <dbReference type="SAM" id="Coils"/>
    </source>
</evidence>
<evidence type="ECO:0000256" key="5">
    <source>
        <dbReference type="ARBA" id="ARBA00022475"/>
    </source>
</evidence>
<dbReference type="Proteomes" id="UP000184170">
    <property type="component" value="Unassembled WGS sequence"/>
</dbReference>
<dbReference type="GO" id="GO:0005524">
    <property type="term" value="F:ATP binding"/>
    <property type="evidence" value="ECO:0007669"/>
    <property type="project" value="UniProtKB-KW"/>
</dbReference>
<keyword evidence="6" id="KW-0997">Cell inner membrane</keyword>
<comment type="subcellular location">
    <subcellularLocation>
        <location evidence="1">Cell inner membrane</location>
        <topology evidence="1">Multi-pass membrane protein</topology>
    </subcellularLocation>
</comment>
<dbReference type="EC" id="2.7.10.2" evidence="4"/>
<feature type="region of interest" description="Disordered" evidence="17">
    <location>
        <begin position="118"/>
        <end position="161"/>
    </location>
</feature>
<name>A0A1M4ZYC4_9GAMM</name>
<keyword evidence="10" id="KW-0418">Kinase</keyword>
<dbReference type="Pfam" id="PF02706">
    <property type="entry name" value="Wzz"/>
    <property type="match status" value="1"/>
</dbReference>
<evidence type="ECO:0000256" key="3">
    <source>
        <dbReference type="ARBA" id="ARBA00008883"/>
    </source>
</evidence>
<feature type="coiled-coil region" evidence="16">
    <location>
        <begin position="260"/>
        <end position="302"/>
    </location>
</feature>
<keyword evidence="8 18" id="KW-0812">Transmembrane</keyword>
<dbReference type="InterPro" id="IPR050445">
    <property type="entry name" value="Bact_polysacc_biosynth/exp"/>
</dbReference>
<evidence type="ECO:0000256" key="10">
    <source>
        <dbReference type="ARBA" id="ARBA00022777"/>
    </source>
</evidence>
<feature type="compositionally biased region" description="Polar residues" evidence="17">
    <location>
        <begin position="195"/>
        <end position="206"/>
    </location>
</feature>
<dbReference type="EMBL" id="FQVA01000001">
    <property type="protein sequence ID" value="SHF23063.1"/>
    <property type="molecule type" value="Genomic_DNA"/>
</dbReference>
<dbReference type="Gene3D" id="3.40.50.300">
    <property type="entry name" value="P-loop containing nucleotide triphosphate hydrolases"/>
    <property type="match status" value="1"/>
</dbReference>
<dbReference type="Pfam" id="PF13614">
    <property type="entry name" value="AAA_31"/>
    <property type="match status" value="1"/>
</dbReference>
<feature type="compositionally biased region" description="Polar residues" evidence="17">
    <location>
        <begin position="126"/>
        <end position="153"/>
    </location>
</feature>
<evidence type="ECO:0000256" key="4">
    <source>
        <dbReference type="ARBA" id="ARBA00011903"/>
    </source>
</evidence>
<evidence type="ECO:0000259" key="20">
    <source>
        <dbReference type="Pfam" id="PF13614"/>
    </source>
</evidence>
<feature type="transmembrane region" description="Helical" evidence="18">
    <location>
        <begin position="507"/>
        <end position="527"/>
    </location>
</feature>
<feature type="compositionally biased region" description="Basic and acidic residues" evidence="17">
    <location>
        <begin position="827"/>
        <end position="836"/>
    </location>
</feature>
<evidence type="ECO:0000259" key="19">
    <source>
        <dbReference type="Pfam" id="PF02706"/>
    </source>
</evidence>
<evidence type="ECO:0000259" key="21">
    <source>
        <dbReference type="Pfam" id="PF13807"/>
    </source>
</evidence>
<feature type="region of interest" description="Disordered" evidence="17">
    <location>
        <begin position="182"/>
        <end position="211"/>
    </location>
</feature>
<feature type="domain" description="Polysaccharide chain length determinant N-terminal" evidence="19">
    <location>
        <begin position="10"/>
        <end position="101"/>
    </location>
</feature>
<gene>
    <name evidence="22" type="ORF">SAMN04487965_1690</name>
</gene>
<dbReference type="SUPFAM" id="SSF52540">
    <property type="entry name" value="P-loop containing nucleoside triphosphate hydrolases"/>
    <property type="match status" value="1"/>
</dbReference>
<dbReference type="InterPro" id="IPR005702">
    <property type="entry name" value="Wzc-like_C"/>
</dbReference>
<reference evidence="23" key="1">
    <citation type="submission" date="2016-11" db="EMBL/GenBank/DDBJ databases">
        <authorList>
            <person name="Varghese N."/>
            <person name="Submissions S."/>
        </authorList>
    </citation>
    <scope>NUCLEOTIDE SEQUENCE [LARGE SCALE GENOMIC DNA]</scope>
    <source>
        <strain evidence="23">CGMCC 1.7063</strain>
    </source>
</reference>
<keyword evidence="23" id="KW-1185">Reference proteome</keyword>
<evidence type="ECO:0000256" key="9">
    <source>
        <dbReference type="ARBA" id="ARBA00022741"/>
    </source>
</evidence>
<dbReference type="STRING" id="494016.SAMN04487965_1690"/>
<comment type="catalytic activity">
    <reaction evidence="15">
        <text>L-tyrosyl-[protein] + ATP = O-phospho-L-tyrosyl-[protein] + ADP + H(+)</text>
        <dbReference type="Rhea" id="RHEA:10596"/>
        <dbReference type="Rhea" id="RHEA-COMP:10136"/>
        <dbReference type="Rhea" id="RHEA-COMP:20101"/>
        <dbReference type="ChEBI" id="CHEBI:15378"/>
        <dbReference type="ChEBI" id="CHEBI:30616"/>
        <dbReference type="ChEBI" id="CHEBI:46858"/>
        <dbReference type="ChEBI" id="CHEBI:61978"/>
        <dbReference type="ChEBI" id="CHEBI:456216"/>
        <dbReference type="EC" id="2.7.10.2"/>
    </reaction>
</comment>
<evidence type="ECO:0000256" key="17">
    <source>
        <dbReference type="SAM" id="MobiDB-lite"/>
    </source>
</evidence>
<protein>
    <recommendedName>
        <fullName evidence="4">non-specific protein-tyrosine kinase</fullName>
        <ecNumber evidence="4">2.7.10.2</ecNumber>
    </recommendedName>
</protein>
<dbReference type="InterPro" id="IPR003856">
    <property type="entry name" value="LPS_length_determ_N"/>
</dbReference>
<keyword evidence="12 18" id="KW-1133">Transmembrane helix</keyword>
<feature type="domain" description="AAA" evidence="20">
    <location>
        <begin position="597"/>
        <end position="719"/>
    </location>
</feature>
<evidence type="ECO:0000256" key="7">
    <source>
        <dbReference type="ARBA" id="ARBA00022679"/>
    </source>
</evidence>
<evidence type="ECO:0000313" key="23">
    <source>
        <dbReference type="Proteomes" id="UP000184170"/>
    </source>
</evidence>
<dbReference type="PANTHER" id="PTHR32309">
    <property type="entry name" value="TYROSINE-PROTEIN KINASE"/>
    <property type="match status" value="1"/>
</dbReference>
<evidence type="ECO:0000256" key="15">
    <source>
        <dbReference type="ARBA" id="ARBA00051245"/>
    </source>
</evidence>
<evidence type="ECO:0000256" key="11">
    <source>
        <dbReference type="ARBA" id="ARBA00022840"/>
    </source>
</evidence>
<feature type="region of interest" description="Disordered" evidence="17">
    <location>
        <begin position="806"/>
        <end position="836"/>
    </location>
</feature>
<keyword evidence="13 18" id="KW-0472">Membrane</keyword>
<feature type="domain" description="Tyrosine-protein kinase G-rich" evidence="21">
    <location>
        <begin position="455"/>
        <end position="526"/>
    </location>
</feature>
<evidence type="ECO:0000256" key="14">
    <source>
        <dbReference type="ARBA" id="ARBA00023137"/>
    </source>
</evidence>
<evidence type="ECO:0000256" key="8">
    <source>
        <dbReference type="ARBA" id="ARBA00022692"/>
    </source>
</evidence>
<comment type="similarity">
    <text evidence="2">Belongs to the CpsD/CapB family.</text>
</comment>
<evidence type="ECO:0000256" key="18">
    <source>
        <dbReference type="SAM" id="Phobius"/>
    </source>
</evidence>
<keyword evidence="11" id="KW-0067">ATP-binding</keyword>
<dbReference type="GO" id="GO:0005886">
    <property type="term" value="C:plasma membrane"/>
    <property type="evidence" value="ECO:0007669"/>
    <property type="project" value="UniProtKB-SubCell"/>
</dbReference>
<dbReference type="Pfam" id="PF13807">
    <property type="entry name" value="GNVR"/>
    <property type="match status" value="1"/>
</dbReference>
<dbReference type="CDD" id="cd05387">
    <property type="entry name" value="BY-kinase"/>
    <property type="match status" value="1"/>
</dbReference>
<evidence type="ECO:0000313" key="22">
    <source>
        <dbReference type="EMBL" id="SHF23063.1"/>
    </source>
</evidence>